<feature type="domain" description="Protein-glutamine gamma-glutamyltransferase-like C-terminal" evidence="3">
    <location>
        <begin position="143"/>
        <end position="203"/>
    </location>
</feature>
<evidence type="ECO:0000313" key="4">
    <source>
        <dbReference type="EMBL" id="MBW8725824.1"/>
    </source>
</evidence>
<reference evidence="4" key="1">
    <citation type="submission" date="2020-06" db="EMBL/GenBank/DDBJ databases">
        <title>Stable isotope informed genome-resolved metagenomics uncovers potential trophic interactions in rhizosphere soil.</title>
        <authorList>
            <person name="Starr E.P."/>
            <person name="Shi S."/>
            <person name="Blazewicz S.J."/>
            <person name="Koch B.J."/>
            <person name="Probst A.J."/>
            <person name="Hungate B.A."/>
            <person name="Pett-Ridge J."/>
            <person name="Firestone M.K."/>
            <person name="Banfield J.F."/>
        </authorList>
    </citation>
    <scope>NUCLEOTIDE SEQUENCE</scope>
    <source>
        <strain evidence="4">YM_69_17</strain>
    </source>
</reference>
<evidence type="ECO:0000256" key="1">
    <source>
        <dbReference type="SAM" id="Phobius"/>
    </source>
</evidence>
<dbReference type="EMBL" id="JAEKLZ010000187">
    <property type="protein sequence ID" value="MBW8725824.1"/>
    <property type="molecule type" value="Genomic_DNA"/>
</dbReference>
<evidence type="ECO:0000313" key="5">
    <source>
        <dbReference type="Proteomes" id="UP000700706"/>
    </source>
</evidence>
<name>A0A952FP94_9PROT</name>
<evidence type="ECO:0000259" key="3">
    <source>
        <dbReference type="Pfam" id="PF13559"/>
    </source>
</evidence>
<keyword evidence="1" id="KW-0472">Membrane</keyword>
<proteinExistence type="predicted"/>
<feature type="transmembrane region" description="Helical" evidence="1">
    <location>
        <begin position="64"/>
        <end position="85"/>
    </location>
</feature>
<keyword evidence="1" id="KW-0812">Transmembrane</keyword>
<gene>
    <name evidence="4" type="ORF">JF625_11810</name>
</gene>
<evidence type="ECO:0000256" key="2">
    <source>
        <dbReference type="SAM" id="SignalP"/>
    </source>
</evidence>
<dbReference type="Proteomes" id="UP000700706">
    <property type="component" value="Unassembled WGS sequence"/>
</dbReference>
<accession>A0A952FP94</accession>
<dbReference type="InterPro" id="IPR025403">
    <property type="entry name" value="TgpA-like_C"/>
</dbReference>
<protein>
    <submittedName>
        <fullName evidence="4">DUF4129 domain-containing protein</fullName>
    </submittedName>
</protein>
<feature type="chain" id="PRO_5037025033" evidence="2">
    <location>
        <begin position="19"/>
        <end position="215"/>
    </location>
</feature>
<keyword evidence="2" id="KW-0732">Signal</keyword>
<dbReference type="Pfam" id="PF13559">
    <property type="entry name" value="DUF4129"/>
    <property type="match status" value="1"/>
</dbReference>
<dbReference type="AlphaFoldDB" id="A0A952FP94"/>
<organism evidence="4 5">
    <name type="scientific">Inquilinus limosus</name>
    <dbReference type="NCBI Taxonomy" id="171674"/>
    <lineage>
        <taxon>Bacteria</taxon>
        <taxon>Pseudomonadati</taxon>
        <taxon>Pseudomonadota</taxon>
        <taxon>Alphaproteobacteria</taxon>
        <taxon>Rhodospirillales</taxon>
        <taxon>Rhodospirillaceae</taxon>
        <taxon>Inquilinus</taxon>
    </lineage>
</organism>
<sequence>MAIAMALLLAIGIGDARAADQATPGQAAAAAVRDDGIQTELPNAPPSPEPAGAPFSLSGSALNISLWIAILCAAAVLAYFIADILPRGGIARRSRWGTATDAADPLAPRGGEAVPAAADQLAQQGRFAEAIHALLLQGLSDVRKRLDLRFADSLTSREIVRRGGLPGGAQRALRDIVERVERAYFGTHPTGAEDYRTCREHYEALRQALREGARA</sequence>
<keyword evidence="1" id="KW-1133">Transmembrane helix</keyword>
<comment type="caution">
    <text evidence="4">The sequence shown here is derived from an EMBL/GenBank/DDBJ whole genome shotgun (WGS) entry which is preliminary data.</text>
</comment>
<feature type="signal peptide" evidence="2">
    <location>
        <begin position="1"/>
        <end position="18"/>
    </location>
</feature>